<organism evidence="5 6">
    <name type="scientific">Cohnella boryungensis</name>
    <dbReference type="NCBI Taxonomy" id="768479"/>
    <lineage>
        <taxon>Bacteria</taxon>
        <taxon>Bacillati</taxon>
        <taxon>Bacillota</taxon>
        <taxon>Bacilli</taxon>
        <taxon>Bacillales</taxon>
        <taxon>Paenibacillaceae</taxon>
        <taxon>Cohnella</taxon>
    </lineage>
</organism>
<accession>A0ABV8S7X8</accession>
<protein>
    <submittedName>
        <fullName evidence="5">Response regulator transcription factor</fullName>
    </submittedName>
</protein>
<dbReference type="InterPro" id="IPR016032">
    <property type="entry name" value="Sig_transdc_resp-reg_C-effctor"/>
</dbReference>
<dbReference type="SMART" id="SM00421">
    <property type="entry name" value="HTH_LUXR"/>
    <property type="match status" value="1"/>
</dbReference>
<dbReference type="PROSITE" id="PS50043">
    <property type="entry name" value="HTH_LUXR_2"/>
    <property type="match status" value="1"/>
</dbReference>
<dbReference type="PANTHER" id="PTHR44688">
    <property type="entry name" value="DNA-BINDING TRANSCRIPTIONAL ACTIVATOR DEVR_DOSR"/>
    <property type="match status" value="1"/>
</dbReference>
<keyword evidence="6" id="KW-1185">Reference proteome</keyword>
<evidence type="ECO:0000256" key="2">
    <source>
        <dbReference type="ARBA" id="ARBA00023125"/>
    </source>
</evidence>
<proteinExistence type="predicted"/>
<keyword evidence="1" id="KW-0805">Transcription regulation</keyword>
<evidence type="ECO:0000313" key="5">
    <source>
        <dbReference type="EMBL" id="MFC4303676.1"/>
    </source>
</evidence>
<keyword evidence="3" id="KW-0804">Transcription</keyword>
<dbReference type="Gene3D" id="1.10.10.10">
    <property type="entry name" value="Winged helix-like DNA-binding domain superfamily/Winged helix DNA-binding domain"/>
    <property type="match status" value="1"/>
</dbReference>
<evidence type="ECO:0000313" key="6">
    <source>
        <dbReference type="Proteomes" id="UP001595755"/>
    </source>
</evidence>
<dbReference type="Pfam" id="PF00196">
    <property type="entry name" value="GerE"/>
    <property type="match status" value="1"/>
</dbReference>
<dbReference type="Proteomes" id="UP001595755">
    <property type="component" value="Unassembled WGS sequence"/>
</dbReference>
<dbReference type="RefSeq" id="WP_204602616.1">
    <property type="nucleotide sequence ID" value="NZ_JBHSED010000013.1"/>
</dbReference>
<dbReference type="PANTHER" id="PTHR44688:SF16">
    <property type="entry name" value="DNA-BINDING TRANSCRIPTIONAL ACTIVATOR DEVR_DOSR"/>
    <property type="match status" value="1"/>
</dbReference>
<dbReference type="InterPro" id="IPR000792">
    <property type="entry name" value="Tscrpt_reg_LuxR_C"/>
</dbReference>
<dbReference type="InterPro" id="IPR036388">
    <property type="entry name" value="WH-like_DNA-bd_sf"/>
</dbReference>
<reference evidence="6" key="1">
    <citation type="journal article" date="2019" name="Int. J. Syst. Evol. Microbiol.">
        <title>The Global Catalogue of Microorganisms (GCM) 10K type strain sequencing project: providing services to taxonomists for standard genome sequencing and annotation.</title>
        <authorList>
            <consortium name="The Broad Institute Genomics Platform"/>
            <consortium name="The Broad Institute Genome Sequencing Center for Infectious Disease"/>
            <person name="Wu L."/>
            <person name="Ma J."/>
        </authorList>
    </citation>
    <scope>NUCLEOTIDE SEQUENCE [LARGE SCALE GENOMIC DNA]</scope>
    <source>
        <strain evidence="6">CGMCC 4.1641</strain>
    </source>
</reference>
<feature type="domain" description="HTH luxR-type" evidence="4">
    <location>
        <begin position="14"/>
        <end position="80"/>
    </location>
</feature>
<dbReference type="CDD" id="cd06170">
    <property type="entry name" value="LuxR_C_like"/>
    <property type="match status" value="1"/>
</dbReference>
<evidence type="ECO:0000256" key="1">
    <source>
        <dbReference type="ARBA" id="ARBA00023015"/>
    </source>
</evidence>
<name>A0ABV8S7X8_9BACL</name>
<dbReference type="EMBL" id="JBHSED010000013">
    <property type="protein sequence ID" value="MFC4303676.1"/>
    <property type="molecule type" value="Genomic_DNA"/>
</dbReference>
<keyword evidence="2" id="KW-0238">DNA-binding</keyword>
<evidence type="ECO:0000259" key="4">
    <source>
        <dbReference type="PROSITE" id="PS50043"/>
    </source>
</evidence>
<gene>
    <name evidence="5" type="ORF">ACFO1S_09425</name>
</gene>
<sequence length="96" mass="10953">MHKDSPYLLDIVAYFAKLHGLTAREREIVYCLARHGYSNRKLAEALCITEKTVKNHIAKIQDKTKAGSTRELLAMVVEQFIVHNRLLTDKEMAVAL</sequence>
<comment type="caution">
    <text evidence="5">The sequence shown here is derived from an EMBL/GenBank/DDBJ whole genome shotgun (WGS) entry which is preliminary data.</text>
</comment>
<dbReference type="SUPFAM" id="SSF46894">
    <property type="entry name" value="C-terminal effector domain of the bipartite response regulators"/>
    <property type="match status" value="1"/>
</dbReference>
<evidence type="ECO:0000256" key="3">
    <source>
        <dbReference type="ARBA" id="ARBA00023163"/>
    </source>
</evidence>